<dbReference type="Pfam" id="PF04326">
    <property type="entry name" value="SLFN_AlbA_2"/>
    <property type="match status" value="1"/>
</dbReference>
<dbReference type="PANTHER" id="PTHR30595">
    <property type="entry name" value="GLPR-RELATED TRANSCRIPTIONAL REPRESSOR"/>
    <property type="match status" value="1"/>
</dbReference>
<dbReference type="InterPro" id="IPR038461">
    <property type="entry name" value="Schlafen_AlbA_2_dom_sf"/>
</dbReference>
<sequence>MKKHWIPVALNWLTQSLDPVPHELNELDWKTELTGNKERLIEHLIAFANHPSGGFLTFGVQDDATLAGVEQGEVAQVVNTLANLGRDAVEPPLAIDHAVVDFRGAALLFVFVPEQSNKPVHRRGKSIEESWIRSGGTTRKASRQEIGGLMLNSQAPRWENLRASNLLHEQDVFALLDLSAIANLLQRPLPVEESELLRWLADKNMITPEGGGYYITNFGAIAAARNLDRFDTLKRKRIRVIRYRGRNKVETIDEMMGQKGYAAGFEGLIGYLKRVLPHSEVIQQSLRTEVCVYPEIALRELVANALIHQDFSITGSGPMVEIFEERIEFTNPGSLLPSKRVDRLIGTTPESRNELLASAFRRYRICEERGTGFQKVVASIELFGLPPVVFTPMENAFKVTLYAPKKFDDMTQDERIEACYQHAVLQYLSSQTVTNTTARQRFKLHEKRRTAVSNLLKEAAEKGRIKRKDPDSRSSKFVEYVPYWA</sequence>
<dbReference type="AlphaFoldDB" id="E6QTC0"/>
<organism evidence="2">
    <name type="scientific">mine drainage metagenome</name>
    <dbReference type="NCBI Taxonomy" id="410659"/>
    <lineage>
        <taxon>unclassified sequences</taxon>
        <taxon>metagenomes</taxon>
        <taxon>ecological metagenomes</taxon>
    </lineage>
</organism>
<dbReference type="Gene3D" id="3.30.950.30">
    <property type="entry name" value="Schlafen, AAA domain"/>
    <property type="match status" value="1"/>
</dbReference>
<dbReference type="Gene3D" id="3.30.565.60">
    <property type="match status" value="1"/>
</dbReference>
<dbReference type="InterPro" id="IPR038475">
    <property type="entry name" value="RecG_C_sf"/>
</dbReference>
<comment type="caution">
    <text evidence="2">The sequence shown here is derived from an EMBL/GenBank/DDBJ whole genome shotgun (WGS) entry which is preliminary data.</text>
</comment>
<dbReference type="InterPro" id="IPR007421">
    <property type="entry name" value="Schlafen_AlbA_2_dom"/>
</dbReference>
<gene>
    <name evidence="2" type="primary">mloB</name>
    <name evidence="2" type="ORF">CARN7_1273</name>
</gene>
<accession>E6QTC0</accession>
<evidence type="ECO:0000313" key="2">
    <source>
        <dbReference type="EMBL" id="CBI10492.1"/>
    </source>
</evidence>
<dbReference type="PANTHER" id="PTHR30595:SF6">
    <property type="entry name" value="SCHLAFEN ALBA-2 DOMAIN-CONTAINING PROTEIN"/>
    <property type="match status" value="1"/>
</dbReference>
<protein>
    <submittedName>
        <fullName evidence="2">Putative restriction modification protein</fullName>
    </submittedName>
</protein>
<feature type="domain" description="Schlafen AlbA-2" evidence="1">
    <location>
        <begin position="24"/>
        <end position="141"/>
    </location>
</feature>
<dbReference type="Pfam" id="PF13749">
    <property type="entry name" value="HATPase_c_4"/>
    <property type="match status" value="1"/>
</dbReference>
<dbReference type="EMBL" id="CABR01000085">
    <property type="protein sequence ID" value="CBI10492.1"/>
    <property type="molecule type" value="Genomic_DNA"/>
</dbReference>
<proteinExistence type="predicted"/>
<evidence type="ECO:0000259" key="1">
    <source>
        <dbReference type="Pfam" id="PF04326"/>
    </source>
</evidence>
<reference evidence="2" key="1">
    <citation type="submission" date="2009-10" db="EMBL/GenBank/DDBJ databases">
        <title>Diversity of trophic interactions inside an arsenic-rich microbial ecosystem.</title>
        <authorList>
            <person name="Bertin P.N."/>
            <person name="Heinrich-Salmeron A."/>
            <person name="Pelletier E."/>
            <person name="Goulhen-Chollet F."/>
            <person name="Arsene-Ploetze F."/>
            <person name="Gallien S."/>
            <person name="Calteau A."/>
            <person name="Vallenet D."/>
            <person name="Casiot C."/>
            <person name="Chane-Woon-Ming B."/>
            <person name="Giloteaux L."/>
            <person name="Barakat M."/>
            <person name="Bonnefoy V."/>
            <person name="Bruneel O."/>
            <person name="Chandler M."/>
            <person name="Cleiss J."/>
            <person name="Duran R."/>
            <person name="Elbaz-Poulichet F."/>
            <person name="Fonknechten N."/>
            <person name="Lauga B."/>
            <person name="Mornico D."/>
            <person name="Ortet P."/>
            <person name="Schaeffer C."/>
            <person name="Siguier P."/>
            <person name="Alexander Thil Smith A."/>
            <person name="Van Dorsselaer A."/>
            <person name="Weissenbach J."/>
            <person name="Medigue C."/>
            <person name="Le Paslier D."/>
        </authorList>
    </citation>
    <scope>NUCLEOTIDE SEQUENCE</scope>
</reference>
<name>E6QTC0_9ZZZZ</name>